<accession>A0A368RDB0</accession>
<sequence>MKECHLQRWQLLKYPHGWWFRHPKRRWASRIDDHRSLRRPVAHGSPGGWRRPPAACLLAGSSPSLLSGMGVMLEELSIWNNSSPHTLYVLQEKFVSFLCCRALLSCIAHLLWSTYHNFELLLAIHACALFSGEVSSNVHVYMPFITTIFVLL</sequence>
<gene>
    <name evidence="1" type="ORF">SETIT_5G375600v2</name>
</gene>
<reference evidence="1" key="2">
    <citation type="submission" date="2015-07" db="EMBL/GenBank/DDBJ databases">
        <authorList>
            <person name="Noorani M."/>
        </authorList>
    </citation>
    <scope>NUCLEOTIDE SEQUENCE</scope>
    <source>
        <strain evidence="1">Yugu1</strain>
    </source>
</reference>
<name>A0A368RDB0_SETIT</name>
<protein>
    <submittedName>
        <fullName evidence="1">Uncharacterized protein</fullName>
    </submittedName>
</protein>
<evidence type="ECO:0000313" key="1">
    <source>
        <dbReference type="EMBL" id="RCV28058.1"/>
    </source>
</evidence>
<dbReference type="EMBL" id="CM003532">
    <property type="protein sequence ID" value="RCV28058.1"/>
    <property type="molecule type" value="Genomic_DNA"/>
</dbReference>
<dbReference type="AlphaFoldDB" id="A0A368RDB0"/>
<reference evidence="1" key="1">
    <citation type="journal article" date="2012" name="Nat. Biotechnol.">
        <title>Reference genome sequence of the model plant Setaria.</title>
        <authorList>
            <person name="Bennetzen J.L."/>
            <person name="Schmutz J."/>
            <person name="Wang H."/>
            <person name="Percifield R."/>
            <person name="Hawkins J."/>
            <person name="Pontaroli A.C."/>
            <person name="Estep M."/>
            <person name="Feng L."/>
            <person name="Vaughn J.N."/>
            <person name="Grimwood J."/>
            <person name="Jenkins J."/>
            <person name="Barry K."/>
            <person name="Lindquist E."/>
            <person name="Hellsten U."/>
            <person name="Deshpande S."/>
            <person name="Wang X."/>
            <person name="Wu X."/>
            <person name="Mitros T."/>
            <person name="Triplett J."/>
            <person name="Yang X."/>
            <person name="Ye C.Y."/>
            <person name="Mauro-Herrera M."/>
            <person name="Wang L."/>
            <person name="Li P."/>
            <person name="Sharma M."/>
            <person name="Sharma R."/>
            <person name="Ronald P.C."/>
            <person name="Panaud O."/>
            <person name="Kellogg E.A."/>
            <person name="Brutnell T.P."/>
            <person name="Doust A.N."/>
            <person name="Tuskan G.A."/>
            <person name="Rokhsar D."/>
            <person name="Devos K.M."/>
        </authorList>
    </citation>
    <scope>NUCLEOTIDE SEQUENCE [LARGE SCALE GENOMIC DNA]</scope>
    <source>
        <strain evidence="1">Yugu1</strain>
    </source>
</reference>
<organism evidence="1">
    <name type="scientific">Setaria italica</name>
    <name type="common">Foxtail millet</name>
    <name type="synonym">Panicum italicum</name>
    <dbReference type="NCBI Taxonomy" id="4555"/>
    <lineage>
        <taxon>Eukaryota</taxon>
        <taxon>Viridiplantae</taxon>
        <taxon>Streptophyta</taxon>
        <taxon>Embryophyta</taxon>
        <taxon>Tracheophyta</taxon>
        <taxon>Spermatophyta</taxon>
        <taxon>Magnoliopsida</taxon>
        <taxon>Liliopsida</taxon>
        <taxon>Poales</taxon>
        <taxon>Poaceae</taxon>
        <taxon>PACMAD clade</taxon>
        <taxon>Panicoideae</taxon>
        <taxon>Panicodae</taxon>
        <taxon>Paniceae</taxon>
        <taxon>Cenchrinae</taxon>
        <taxon>Setaria</taxon>
    </lineage>
</organism>
<proteinExistence type="predicted"/>